<accession>A0AAV2K1K9</accession>
<keyword evidence="3" id="KW-1185">Reference proteome</keyword>
<feature type="region of interest" description="Disordered" evidence="1">
    <location>
        <begin position="68"/>
        <end position="110"/>
    </location>
</feature>
<dbReference type="Proteomes" id="UP001497482">
    <property type="component" value="Chromosome 15"/>
</dbReference>
<name>A0AAV2K1K9_KNICA</name>
<reference evidence="2 3" key="1">
    <citation type="submission" date="2024-04" db="EMBL/GenBank/DDBJ databases">
        <authorList>
            <person name="Waldvogel A.-M."/>
            <person name="Schoenle A."/>
        </authorList>
    </citation>
    <scope>NUCLEOTIDE SEQUENCE [LARGE SCALE GENOMIC DNA]</scope>
</reference>
<organism evidence="2 3">
    <name type="scientific">Knipowitschia caucasica</name>
    <name type="common">Caucasian dwarf goby</name>
    <name type="synonym">Pomatoschistus caucasicus</name>
    <dbReference type="NCBI Taxonomy" id="637954"/>
    <lineage>
        <taxon>Eukaryota</taxon>
        <taxon>Metazoa</taxon>
        <taxon>Chordata</taxon>
        <taxon>Craniata</taxon>
        <taxon>Vertebrata</taxon>
        <taxon>Euteleostomi</taxon>
        <taxon>Actinopterygii</taxon>
        <taxon>Neopterygii</taxon>
        <taxon>Teleostei</taxon>
        <taxon>Neoteleostei</taxon>
        <taxon>Acanthomorphata</taxon>
        <taxon>Gobiaria</taxon>
        <taxon>Gobiiformes</taxon>
        <taxon>Gobioidei</taxon>
        <taxon>Gobiidae</taxon>
        <taxon>Gobiinae</taxon>
        <taxon>Knipowitschia</taxon>
    </lineage>
</organism>
<protein>
    <submittedName>
        <fullName evidence="2">Uncharacterized protein</fullName>
    </submittedName>
</protein>
<feature type="region of interest" description="Disordered" evidence="1">
    <location>
        <begin position="1"/>
        <end position="27"/>
    </location>
</feature>
<evidence type="ECO:0000313" key="3">
    <source>
        <dbReference type="Proteomes" id="UP001497482"/>
    </source>
</evidence>
<proteinExistence type="predicted"/>
<dbReference type="EMBL" id="OZ035837">
    <property type="protein sequence ID" value="CAL1582865.1"/>
    <property type="molecule type" value="Genomic_DNA"/>
</dbReference>
<gene>
    <name evidence="2" type="ORF">KC01_LOCUS13405</name>
</gene>
<evidence type="ECO:0000256" key="1">
    <source>
        <dbReference type="SAM" id="MobiDB-lite"/>
    </source>
</evidence>
<feature type="compositionally biased region" description="Basic and acidic residues" evidence="1">
    <location>
        <begin position="91"/>
        <end position="105"/>
    </location>
</feature>
<sequence>MLRKGGDWGPCARADGPVLPAQGSSSQSEAQSVVAAELWAVLGPRESAETCLRRKPLVTARRPLDARGGRAACSLGGKNHQKHSTCGGGVPEKKTVSSRQKDSRSKLRCGNKSTSQAAVIDVSCLPGVYSPMPVCDGRGAAILCGTLSQTKIKNHKPPPRYCNHQ</sequence>
<dbReference type="AlphaFoldDB" id="A0AAV2K1K9"/>
<evidence type="ECO:0000313" key="2">
    <source>
        <dbReference type="EMBL" id="CAL1582865.1"/>
    </source>
</evidence>